<dbReference type="KEGG" id="npy:NPRO_22890"/>
<protein>
    <submittedName>
        <fullName evidence="3">Dienelactone hydrolase</fullName>
    </submittedName>
</protein>
<dbReference type="SUPFAM" id="SSF53474">
    <property type="entry name" value="alpha/beta-Hydrolases"/>
    <property type="match status" value="1"/>
</dbReference>
<dbReference type="EMBL" id="AP021858">
    <property type="protein sequence ID" value="BBO24694.1"/>
    <property type="molecule type" value="Genomic_DNA"/>
</dbReference>
<sequence length="255" mass="27224">MKRLLGQPYAELGGVRLCYDLFLPEGPGPFPVVIAIHGGGWISGERSNMHDVAPPLCSHGIAVACPDYRLAPLNPFPAAVEDVQSFTMYLRAASADLGLEPDRVGTMGVSAGGHLAAMLSLAGPVIEAEGDCRANAGFSICPLTDLSDPYEKHFPISHSFIEQFMGGPYEGREDLYRSASPLAHVSQGCPPLALVHGSEDDIVPFAQSEALYAALQGAGCESEFHPLPGEGHGFSLQGWSKIEGWLCDFFQRRLG</sequence>
<feature type="domain" description="BD-FAE-like" evidence="2">
    <location>
        <begin position="20"/>
        <end position="215"/>
    </location>
</feature>
<dbReference type="GO" id="GO:0016787">
    <property type="term" value="F:hydrolase activity"/>
    <property type="evidence" value="ECO:0007669"/>
    <property type="project" value="UniProtKB-KW"/>
</dbReference>
<reference evidence="3" key="1">
    <citation type="journal article" name="DNA Res.">
        <title>The physiological potential of anammox bacteria as revealed by their core genome structure.</title>
        <authorList>
            <person name="Okubo T."/>
            <person name="Toyoda A."/>
            <person name="Fukuhara K."/>
            <person name="Uchiyama I."/>
            <person name="Harigaya Y."/>
            <person name="Kuroiwa M."/>
            <person name="Suzuki T."/>
            <person name="Murakami Y."/>
            <person name="Suwa Y."/>
            <person name="Takami H."/>
        </authorList>
    </citation>
    <scope>NUCLEOTIDE SEQUENCE</scope>
    <source>
        <strain evidence="3">317325-2</strain>
    </source>
</reference>
<accession>A0A809SFC1</accession>
<dbReference type="Gene3D" id="3.40.50.1820">
    <property type="entry name" value="alpha/beta hydrolase"/>
    <property type="match status" value="1"/>
</dbReference>
<evidence type="ECO:0000259" key="2">
    <source>
        <dbReference type="Pfam" id="PF20434"/>
    </source>
</evidence>
<dbReference type="InterPro" id="IPR050300">
    <property type="entry name" value="GDXG_lipolytic_enzyme"/>
</dbReference>
<dbReference type="Proteomes" id="UP000662873">
    <property type="component" value="Chromosome"/>
</dbReference>
<dbReference type="Pfam" id="PF20434">
    <property type="entry name" value="BD-FAE"/>
    <property type="match status" value="1"/>
</dbReference>
<gene>
    <name evidence="3" type="ORF">NPRO_22890</name>
</gene>
<evidence type="ECO:0000313" key="4">
    <source>
        <dbReference type="Proteomes" id="UP000662873"/>
    </source>
</evidence>
<name>A0A809SFC1_9BACT</name>
<dbReference type="AlphaFoldDB" id="A0A809SFC1"/>
<dbReference type="PANTHER" id="PTHR48081:SF13">
    <property type="entry name" value="ALPHA_BETA HYDROLASE"/>
    <property type="match status" value="1"/>
</dbReference>
<organism evidence="3 4">
    <name type="scientific">Candidatus Nitrosymbiomonas proteolyticus</name>
    <dbReference type="NCBI Taxonomy" id="2608984"/>
    <lineage>
        <taxon>Bacteria</taxon>
        <taxon>Bacillati</taxon>
        <taxon>Armatimonadota</taxon>
        <taxon>Armatimonadota incertae sedis</taxon>
        <taxon>Candidatus Nitrosymbiomonas</taxon>
    </lineage>
</organism>
<dbReference type="InterPro" id="IPR049492">
    <property type="entry name" value="BD-FAE-like_dom"/>
</dbReference>
<proteinExistence type="predicted"/>
<dbReference type="InterPro" id="IPR029058">
    <property type="entry name" value="AB_hydrolase_fold"/>
</dbReference>
<keyword evidence="1 3" id="KW-0378">Hydrolase</keyword>
<dbReference type="PANTHER" id="PTHR48081">
    <property type="entry name" value="AB HYDROLASE SUPERFAMILY PROTEIN C4A8.06C"/>
    <property type="match status" value="1"/>
</dbReference>
<evidence type="ECO:0000313" key="3">
    <source>
        <dbReference type="EMBL" id="BBO24694.1"/>
    </source>
</evidence>
<evidence type="ECO:0000256" key="1">
    <source>
        <dbReference type="ARBA" id="ARBA00022801"/>
    </source>
</evidence>